<dbReference type="AlphaFoldDB" id="A0A6J7NM17"/>
<dbReference type="CDD" id="cd06558">
    <property type="entry name" value="crotonase-like"/>
    <property type="match status" value="1"/>
</dbReference>
<dbReference type="EMBL" id="CAFBOS010000062">
    <property type="protein sequence ID" value="CAB4994157.1"/>
    <property type="molecule type" value="Genomic_DNA"/>
</dbReference>
<protein>
    <submittedName>
        <fullName evidence="1">Unannotated protein</fullName>
    </submittedName>
</protein>
<proteinExistence type="predicted"/>
<dbReference type="GO" id="GO:0003824">
    <property type="term" value="F:catalytic activity"/>
    <property type="evidence" value="ECO:0007669"/>
    <property type="project" value="UniProtKB-ARBA"/>
</dbReference>
<dbReference type="Pfam" id="PF00378">
    <property type="entry name" value="ECH_1"/>
    <property type="match status" value="1"/>
</dbReference>
<dbReference type="InterPro" id="IPR029045">
    <property type="entry name" value="ClpP/crotonase-like_dom_sf"/>
</dbReference>
<gene>
    <name evidence="1" type="ORF">UFOPK3967_01209</name>
</gene>
<dbReference type="GO" id="GO:0006635">
    <property type="term" value="P:fatty acid beta-oxidation"/>
    <property type="evidence" value="ECO:0007669"/>
    <property type="project" value="TreeGrafter"/>
</dbReference>
<name>A0A6J7NM17_9ZZZZ</name>
<dbReference type="InterPro" id="IPR001753">
    <property type="entry name" value="Enoyl-CoA_hydra/iso"/>
</dbReference>
<organism evidence="1">
    <name type="scientific">freshwater metagenome</name>
    <dbReference type="NCBI Taxonomy" id="449393"/>
    <lineage>
        <taxon>unclassified sequences</taxon>
        <taxon>metagenomes</taxon>
        <taxon>ecological metagenomes</taxon>
    </lineage>
</organism>
<dbReference type="PANTHER" id="PTHR11941">
    <property type="entry name" value="ENOYL-COA HYDRATASE-RELATED"/>
    <property type="match status" value="1"/>
</dbReference>
<dbReference type="PANTHER" id="PTHR11941:SF54">
    <property type="entry name" value="ENOYL-COA HYDRATASE, MITOCHONDRIAL"/>
    <property type="match status" value="1"/>
</dbReference>
<accession>A0A6J7NM17</accession>
<dbReference type="Gene3D" id="3.90.226.10">
    <property type="entry name" value="2-enoyl-CoA Hydratase, Chain A, domain 1"/>
    <property type="match status" value="1"/>
</dbReference>
<sequence length="267" mass="28839">MSDAPVLVEDIVLEAGGVARVLTLDRPDHRNPLDKQTVSRLLALVREAVADTSVRSLILTGNGPAFSSGGDLKGYQILYRDPPAFRTFLDEFAELCLLLERSRLVSAAMVNGACVAGGLEIALACDVIVVASDARIADGHLQFGQLPGAGGSQRLCRAIGLQKAKEMLLTGRFYRGSEAVDMGLAALHCPLDELRTRTLTLVEEMCAHSPLALREMKTLIGYAVDLPLDQALEAELDLVHRYATTSHDALEGLDAFASRRKPNYRGE</sequence>
<evidence type="ECO:0000313" key="1">
    <source>
        <dbReference type="EMBL" id="CAB4994157.1"/>
    </source>
</evidence>
<dbReference type="SUPFAM" id="SSF52096">
    <property type="entry name" value="ClpP/crotonase"/>
    <property type="match status" value="1"/>
</dbReference>
<reference evidence="1" key="1">
    <citation type="submission" date="2020-05" db="EMBL/GenBank/DDBJ databases">
        <authorList>
            <person name="Chiriac C."/>
            <person name="Salcher M."/>
            <person name="Ghai R."/>
            <person name="Kavagutti S V."/>
        </authorList>
    </citation>
    <scope>NUCLEOTIDE SEQUENCE</scope>
</reference>